<evidence type="ECO:0000256" key="2">
    <source>
        <dbReference type="ARBA" id="ARBA00022737"/>
    </source>
</evidence>
<dbReference type="EMBL" id="JAGYWB010000017">
    <property type="protein sequence ID" value="KAI0494626.1"/>
    <property type="molecule type" value="Genomic_DNA"/>
</dbReference>
<evidence type="ECO:0000256" key="3">
    <source>
        <dbReference type="ARBA" id="ARBA00022837"/>
    </source>
</evidence>
<dbReference type="SUPFAM" id="SSF47473">
    <property type="entry name" value="EF-hand"/>
    <property type="match status" value="1"/>
</dbReference>
<keyword evidence="1" id="KW-0479">Metal-binding</keyword>
<keyword evidence="3" id="KW-0106">Calcium</keyword>
<keyword evidence="4" id="KW-0812">Transmembrane</keyword>
<dbReference type="OrthoDB" id="26525at2759"/>
<dbReference type="InterPro" id="IPR018247">
    <property type="entry name" value="EF_Hand_1_Ca_BS"/>
</dbReference>
<dbReference type="FunFam" id="1.10.238.10:FF:000003">
    <property type="entry name" value="Calmodulin A"/>
    <property type="match status" value="1"/>
</dbReference>
<evidence type="ECO:0000259" key="5">
    <source>
        <dbReference type="PROSITE" id="PS50222"/>
    </source>
</evidence>
<feature type="domain" description="EF-hand" evidence="5">
    <location>
        <begin position="109"/>
        <end position="144"/>
    </location>
</feature>
<dbReference type="AlphaFoldDB" id="A0A8T3ADH7"/>
<reference evidence="6" key="1">
    <citation type="journal article" date="2022" name="Front. Genet.">
        <title>Chromosome-Scale Assembly of the Dendrobium nobile Genome Provides Insights Into the Molecular Mechanism of the Biosynthesis of the Medicinal Active Ingredient of Dendrobium.</title>
        <authorList>
            <person name="Xu Q."/>
            <person name="Niu S.-C."/>
            <person name="Li K.-L."/>
            <person name="Zheng P.-J."/>
            <person name="Zhang X.-J."/>
            <person name="Jia Y."/>
            <person name="Liu Y."/>
            <person name="Niu Y.-X."/>
            <person name="Yu L.-H."/>
            <person name="Chen D.-F."/>
            <person name="Zhang G.-Q."/>
        </authorList>
    </citation>
    <scope>NUCLEOTIDE SEQUENCE</scope>
    <source>
        <tissue evidence="6">Leaf</tissue>
    </source>
</reference>
<name>A0A8T3ADH7_DENNO</name>
<keyword evidence="4" id="KW-1133">Transmembrane helix</keyword>
<dbReference type="PANTHER" id="PTHR10891">
    <property type="entry name" value="EF-HAND CALCIUM-BINDING DOMAIN CONTAINING PROTEIN"/>
    <property type="match status" value="1"/>
</dbReference>
<dbReference type="InterPro" id="IPR002048">
    <property type="entry name" value="EF_hand_dom"/>
</dbReference>
<keyword evidence="7" id="KW-1185">Reference proteome</keyword>
<dbReference type="Proteomes" id="UP000829196">
    <property type="component" value="Unassembled WGS sequence"/>
</dbReference>
<keyword evidence="2" id="KW-0677">Repeat</keyword>
<comment type="caution">
    <text evidence="6">The sequence shown here is derived from an EMBL/GenBank/DDBJ whole genome shotgun (WGS) entry which is preliminary data.</text>
</comment>
<keyword evidence="4" id="KW-0472">Membrane</keyword>
<sequence length="181" mass="20522">MEKKTTSNLLSSELVTILIVQSIISFLTRFLKLSSRFLSLNCYSSRDHVDQVAPKSHLTDAIRAEQEIFKSREAAELVMRNMGLIGEDEQLKDLMVSEEVASMFEDKEPSFEEVKEAFAVFDENGDGFVEAGELQRVLCKLGFVREVGLDLCKDMIFLHDKDGDGRIDFGDFVKLMESCFC</sequence>
<feature type="transmembrane region" description="Helical" evidence="4">
    <location>
        <begin position="14"/>
        <end position="31"/>
    </location>
</feature>
<dbReference type="SMART" id="SM00054">
    <property type="entry name" value="EFh"/>
    <property type="match status" value="2"/>
</dbReference>
<dbReference type="CDD" id="cd00051">
    <property type="entry name" value="EFh"/>
    <property type="match status" value="1"/>
</dbReference>
<evidence type="ECO:0000313" key="6">
    <source>
        <dbReference type="EMBL" id="KAI0494626.1"/>
    </source>
</evidence>
<dbReference type="PROSITE" id="PS50222">
    <property type="entry name" value="EF_HAND_2"/>
    <property type="match status" value="2"/>
</dbReference>
<dbReference type="Gene3D" id="1.10.238.10">
    <property type="entry name" value="EF-hand"/>
    <property type="match status" value="1"/>
</dbReference>
<feature type="domain" description="EF-hand" evidence="5">
    <location>
        <begin position="147"/>
        <end position="181"/>
    </location>
</feature>
<protein>
    <recommendedName>
        <fullName evidence="5">EF-hand domain-containing protein</fullName>
    </recommendedName>
</protein>
<organism evidence="6 7">
    <name type="scientific">Dendrobium nobile</name>
    <name type="common">Orchid</name>
    <dbReference type="NCBI Taxonomy" id="94219"/>
    <lineage>
        <taxon>Eukaryota</taxon>
        <taxon>Viridiplantae</taxon>
        <taxon>Streptophyta</taxon>
        <taxon>Embryophyta</taxon>
        <taxon>Tracheophyta</taxon>
        <taxon>Spermatophyta</taxon>
        <taxon>Magnoliopsida</taxon>
        <taxon>Liliopsida</taxon>
        <taxon>Asparagales</taxon>
        <taxon>Orchidaceae</taxon>
        <taxon>Epidendroideae</taxon>
        <taxon>Malaxideae</taxon>
        <taxon>Dendrobiinae</taxon>
        <taxon>Dendrobium</taxon>
    </lineage>
</organism>
<dbReference type="GO" id="GO:0005509">
    <property type="term" value="F:calcium ion binding"/>
    <property type="evidence" value="ECO:0007669"/>
    <property type="project" value="InterPro"/>
</dbReference>
<dbReference type="InterPro" id="IPR011992">
    <property type="entry name" value="EF-hand-dom_pair"/>
</dbReference>
<proteinExistence type="predicted"/>
<evidence type="ECO:0000256" key="4">
    <source>
        <dbReference type="SAM" id="Phobius"/>
    </source>
</evidence>
<evidence type="ECO:0000313" key="7">
    <source>
        <dbReference type="Proteomes" id="UP000829196"/>
    </source>
</evidence>
<accession>A0A8T3ADH7</accession>
<dbReference type="InterPro" id="IPR039647">
    <property type="entry name" value="EF_hand_pair_protein_CML-like"/>
</dbReference>
<dbReference type="PROSITE" id="PS00018">
    <property type="entry name" value="EF_HAND_1"/>
    <property type="match status" value="2"/>
</dbReference>
<evidence type="ECO:0000256" key="1">
    <source>
        <dbReference type="ARBA" id="ARBA00022723"/>
    </source>
</evidence>
<gene>
    <name evidence="6" type="ORF">KFK09_024767</name>
</gene>
<dbReference type="SMR" id="A0A8T3ADH7"/>
<dbReference type="Pfam" id="PF13499">
    <property type="entry name" value="EF-hand_7"/>
    <property type="match status" value="1"/>
</dbReference>